<evidence type="ECO:0000256" key="1">
    <source>
        <dbReference type="SAM" id="Coils"/>
    </source>
</evidence>
<keyword evidence="1" id="KW-0175">Coiled coil</keyword>
<evidence type="ECO:0000259" key="3">
    <source>
        <dbReference type="Pfam" id="PF04195"/>
    </source>
</evidence>
<dbReference type="PANTHER" id="PTHR31099">
    <property type="entry name" value="OS06G0165300 PROTEIN"/>
    <property type="match status" value="1"/>
</dbReference>
<protein>
    <recommendedName>
        <fullName evidence="3">Transposase (putative) gypsy type domain-containing protein</fullName>
    </recommendedName>
</protein>
<evidence type="ECO:0000256" key="2">
    <source>
        <dbReference type="SAM" id="MobiDB-lite"/>
    </source>
</evidence>
<reference evidence="5" key="1">
    <citation type="journal article" date="2015" name="Proc. Natl. Acad. Sci. U.S.A.">
        <title>Genome sequencing of adzuki bean (Vigna angularis) provides insight into high starch and low fat accumulation and domestication.</title>
        <authorList>
            <person name="Yang K."/>
            <person name="Tian Z."/>
            <person name="Chen C."/>
            <person name="Luo L."/>
            <person name="Zhao B."/>
            <person name="Wang Z."/>
            <person name="Yu L."/>
            <person name="Li Y."/>
            <person name="Sun Y."/>
            <person name="Li W."/>
            <person name="Chen Y."/>
            <person name="Li Y."/>
            <person name="Zhang Y."/>
            <person name="Ai D."/>
            <person name="Zhao J."/>
            <person name="Shang C."/>
            <person name="Ma Y."/>
            <person name="Wu B."/>
            <person name="Wang M."/>
            <person name="Gao L."/>
            <person name="Sun D."/>
            <person name="Zhang P."/>
            <person name="Guo F."/>
            <person name="Wang W."/>
            <person name="Li Y."/>
            <person name="Wang J."/>
            <person name="Varshney R.K."/>
            <person name="Wang J."/>
            <person name="Ling H.Q."/>
            <person name="Wan P."/>
        </authorList>
    </citation>
    <scope>NUCLEOTIDE SEQUENCE</scope>
    <source>
        <strain evidence="5">cv. Jingnong 6</strain>
    </source>
</reference>
<accession>A0A0L9UW72</accession>
<name>A0A0L9UW72_PHAAN</name>
<evidence type="ECO:0000313" key="5">
    <source>
        <dbReference type="Proteomes" id="UP000053144"/>
    </source>
</evidence>
<feature type="region of interest" description="Disordered" evidence="2">
    <location>
        <begin position="778"/>
        <end position="801"/>
    </location>
</feature>
<sequence length="801" mass="89804">MFSEGKMGWVPAKALRRSIYAKLLCCRASAICRDITGCRLPDDRHHPVNVTDCRSPGARHQHANVTDCRSPGARHQHANVTDCRLPGARHQPVNTYDVKGRPLVNSGNRWIKKDPTALTLNLPAFFNTLQKGSNHFCGKTEVSIVCCKRKILCKTSDYAESRIYQVTFSFVLSYLLPIMEEKGHNTGDHMPGPSSTAECPDITTVPCGAATECPEITTVPCGDGAFVYGSVCDEGPEGRVMSPVSGDEYAWAAREVKELVSQFRSRAVLVNWIENSCILRTLGYQTCVRLVACREDERVCYGRENAPSEFFYCYASPFYDLYLRLPFTTFQMDVLRTLNVAPSQLHPNSWGYVQAFAVLCRALGIRPTVGLFLYFFRCRPVAKKGWVSLISEPGNALLELYLQSYRGFKEKFFKVSITDAGRRYFFGGEGNPKFPLYWTQDPLRFTSWSEDKMTIEELEALSVLTSLPRPFSSRQLINCLEFDDADARVFVEISRPGSSSGRAVGQQRIPVQATGPVVLTVSTDETLAVEEQLVRKRKVKAVDTSGAASKKQKEVADEPERPLPLGVWDSSFTLGHKVELNLDNSEKKIIENMSEQQIADAMLEMTTQAQMLAWHMAYASDRGTLRVELEKARAECKELIEARAVCESKQKRSEQLLKEAEVLLKDARDAGRTLKKERDQMSSELEQAKKEMAALIRERDDLRATTVEDKELIEELKDAVVIEHTRGFRKALRQVGHLVEVSIEGIEFDIQKDVHEGQLKPLNEIPEDAFLGEGEEAVANDEPSLETVGDAVDDTPNIVID</sequence>
<proteinExistence type="predicted"/>
<feature type="domain" description="Transposase (putative) gypsy type" evidence="3">
    <location>
        <begin position="321"/>
        <end position="379"/>
    </location>
</feature>
<gene>
    <name evidence="4" type="ORF">LR48_Vigan07g070200</name>
</gene>
<dbReference type="Proteomes" id="UP000053144">
    <property type="component" value="Chromosome 7"/>
</dbReference>
<dbReference type="Pfam" id="PF04195">
    <property type="entry name" value="Transposase_28"/>
    <property type="match status" value="1"/>
</dbReference>
<dbReference type="InterPro" id="IPR007321">
    <property type="entry name" value="Transposase_28"/>
</dbReference>
<feature type="coiled-coil region" evidence="1">
    <location>
        <begin position="622"/>
        <end position="705"/>
    </location>
</feature>
<evidence type="ECO:0000313" key="4">
    <source>
        <dbReference type="EMBL" id="KOM46998.1"/>
    </source>
</evidence>
<organism evidence="4 5">
    <name type="scientific">Phaseolus angularis</name>
    <name type="common">Azuki bean</name>
    <name type="synonym">Vigna angularis</name>
    <dbReference type="NCBI Taxonomy" id="3914"/>
    <lineage>
        <taxon>Eukaryota</taxon>
        <taxon>Viridiplantae</taxon>
        <taxon>Streptophyta</taxon>
        <taxon>Embryophyta</taxon>
        <taxon>Tracheophyta</taxon>
        <taxon>Spermatophyta</taxon>
        <taxon>Magnoliopsida</taxon>
        <taxon>eudicotyledons</taxon>
        <taxon>Gunneridae</taxon>
        <taxon>Pentapetalae</taxon>
        <taxon>rosids</taxon>
        <taxon>fabids</taxon>
        <taxon>Fabales</taxon>
        <taxon>Fabaceae</taxon>
        <taxon>Papilionoideae</taxon>
        <taxon>50 kb inversion clade</taxon>
        <taxon>NPAAA clade</taxon>
        <taxon>indigoferoid/millettioid clade</taxon>
        <taxon>Phaseoleae</taxon>
        <taxon>Vigna</taxon>
    </lineage>
</organism>
<dbReference type="PANTHER" id="PTHR31099:SF49">
    <property type="entry name" value="MYOSIN HEAVY CHAIN-LIKE PROTEIN"/>
    <property type="match status" value="1"/>
</dbReference>
<dbReference type="Gramene" id="KOM46998">
    <property type="protein sequence ID" value="KOM46998"/>
    <property type="gene ID" value="LR48_Vigan07g070200"/>
</dbReference>
<dbReference type="AlphaFoldDB" id="A0A0L9UW72"/>
<dbReference type="EMBL" id="CM003377">
    <property type="protein sequence ID" value="KOM46998.1"/>
    <property type="molecule type" value="Genomic_DNA"/>
</dbReference>